<keyword evidence="14" id="KW-0808">Transferase</keyword>
<dbReference type="Proteomes" id="UP000570595">
    <property type="component" value="Unassembled WGS sequence"/>
</dbReference>
<keyword evidence="12" id="KW-0469">Meiosis</keyword>
<dbReference type="InterPro" id="IPR042530">
    <property type="entry name" value="EME1/EME2_C"/>
</dbReference>
<evidence type="ECO:0000256" key="8">
    <source>
        <dbReference type="ARBA" id="ARBA00022842"/>
    </source>
</evidence>
<evidence type="ECO:0000313" key="15">
    <source>
        <dbReference type="Proteomes" id="UP000570595"/>
    </source>
</evidence>
<sequence length="272" mass="29346">MVNVQGFSSIRNVEVALKSNKRLEDHLRQIGCPCTTVPLEEGLENLGVSAMAVIHTNQAYRTHLEQIRDMRADESVPALVIVCLDDDAVVASFSRSDVGQIDRRIPEAKTRLVLSASKSKGPDALRAELVVRGIDWQDDCADLSATAIEAIIAVENARRKKPPSQLKSRLQAPVSSSVDVSKAAASGDIVWIAMLQQIPGVGADMAAAIANRYPTLPNLLRALDDSSTQVENTIATLELKVRSKQGTRKIGPAVASRISRVFTATSQDTLVN</sequence>
<keyword evidence="9" id="KW-0233">DNA recombination</keyword>
<accession>A0A7J6M8M3</accession>
<dbReference type="GO" id="GO:0032259">
    <property type="term" value="P:methylation"/>
    <property type="evidence" value="ECO:0007669"/>
    <property type="project" value="UniProtKB-KW"/>
</dbReference>
<evidence type="ECO:0000256" key="11">
    <source>
        <dbReference type="ARBA" id="ARBA00023242"/>
    </source>
</evidence>
<evidence type="ECO:0000256" key="4">
    <source>
        <dbReference type="ARBA" id="ARBA00022723"/>
    </source>
</evidence>
<keyword evidence="3" id="KW-0540">Nuclease</keyword>
<dbReference type="PANTHER" id="PTHR21077">
    <property type="entry name" value="EME1 PROTEIN"/>
    <property type="match status" value="1"/>
</dbReference>
<evidence type="ECO:0000256" key="9">
    <source>
        <dbReference type="ARBA" id="ARBA00023172"/>
    </source>
</evidence>
<evidence type="ECO:0000256" key="12">
    <source>
        <dbReference type="ARBA" id="ARBA00023254"/>
    </source>
</evidence>
<dbReference type="PANTHER" id="PTHR21077:SF5">
    <property type="entry name" value="CROSSOVER JUNCTION ENDONUCLEASE MMS4"/>
    <property type="match status" value="1"/>
</dbReference>
<dbReference type="GO" id="GO:0046872">
    <property type="term" value="F:metal ion binding"/>
    <property type="evidence" value="ECO:0007669"/>
    <property type="project" value="UniProtKB-KW"/>
</dbReference>
<dbReference type="Proteomes" id="UP000572268">
    <property type="component" value="Unassembled WGS sequence"/>
</dbReference>
<keyword evidence="7" id="KW-0378">Hydrolase</keyword>
<dbReference type="GO" id="GO:0000712">
    <property type="term" value="P:resolution of meiotic recombination intermediates"/>
    <property type="evidence" value="ECO:0007669"/>
    <property type="project" value="TreeGrafter"/>
</dbReference>
<dbReference type="Pfam" id="PF21292">
    <property type="entry name" value="EME1-MUS81_C"/>
    <property type="match status" value="1"/>
</dbReference>
<keyword evidence="11" id="KW-0539">Nucleus</keyword>
<evidence type="ECO:0000256" key="2">
    <source>
        <dbReference type="ARBA" id="ARBA00004123"/>
    </source>
</evidence>
<evidence type="ECO:0000256" key="7">
    <source>
        <dbReference type="ARBA" id="ARBA00022801"/>
    </source>
</evidence>
<dbReference type="EMBL" id="JABAHT010000089">
    <property type="protein sequence ID" value="KAF4665651.1"/>
    <property type="molecule type" value="Genomic_DNA"/>
</dbReference>
<evidence type="ECO:0000256" key="5">
    <source>
        <dbReference type="ARBA" id="ARBA00022759"/>
    </source>
</evidence>
<dbReference type="AlphaFoldDB" id="A0A7J6M8M3"/>
<evidence type="ECO:0000313" key="14">
    <source>
        <dbReference type="EMBL" id="KAF4667845.1"/>
    </source>
</evidence>
<evidence type="ECO:0000256" key="3">
    <source>
        <dbReference type="ARBA" id="ARBA00022722"/>
    </source>
</evidence>
<evidence type="ECO:0000313" key="16">
    <source>
        <dbReference type="Proteomes" id="UP000572268"/>
    </source>
</evidence>
<keyword evidence="4" id="KW-0479">Metal-binding</keyword>
<evidence type="ECO:0000256" key="1">
    <source>
        <dbReference type="ARBA" id="ARBA00001946"/>
    </source>
</evidence>
<dbReference type="GO" id="GO:0008168">
    <property type="term" value="F:methyltransferase activity"/>
    <property type="evidence" value="ECO:0007669"/>
    <property type="project" value="UniProtKB-KW"/>
</dbReference>
<keyword evidence="5" id="KW-0255">Endonuclease</keyword>
<keyword evidence="6" id="KW-0227">DNA damage</keyword>
<name>A0A7J6M8M3_PEROL</name>
<dbReference type="GO" id="GO:0031573">
    <property type="term" value="P:mitotic intra-S DNA damage checkpoint signaling"/>
    <property type="evidence" value="ECO:0007669"/>
    <property type="project" value="TreeGrafter"/>
</dbReference>
<keyword evidence="8" id="KW-0460">Magnesium</keyword>
<proteinExistence type="predicted"/>
<dbReference type="OrthoDB" id="5963188at2759"/>
<keyword evidence="10" id="KW-0234">DNA repair</keyword>
<evidence type="ECO:0000256" key="10">
    <source>
        <dbReference type="ARBA" id="ARBA00023204"/>
    </source>
</evidence>
<dbReference type="GO" id="GO:0031297">
    <property type="term" value="P:replication fork processing"/>
    <property type="evidence" value="ECO:0007669"/>
    <property type="project" value="TreeGrafter"/>
</dbReference>
<dbReference type="EMBL" id="JABANN010000173">
    <property type="protein sequence ID" value="KAF4667845.1"/>
    <property type="molecule type" value="Genomic_DNA"/>
</dbReference>
<keyword evidence="14" id="KW-0489">Methyltransferase</keyword>
<evidence type="ECO:0000313" key="13">
    <source>
        <dbReference type="EMBL" id="KAF4665651.1"/>
    </source>
</evidence>
<dbReference type="GO" id="GO:0005634">
    <property type="term" value="C:nucleus"/>
    <property type="evidence" value="ECO:0007669"/>
    <property type="project" value="UniProtKB-SubCell"/>
</dbReference>
<dbReference type="GO" id="GO:0008821">
    <property type="term" value="F:crossover junction DNA endonuclease activity"/>
    <property type="evidence" value="ECO:0007669"/>
    <property type="project" value="TreeGrafter"/>
</dbReference>
<gene>
    <name evidence="14" type="primary">SHMT1_1</name>
    <name evidence="14" type="ORF">FOL46_002328</name>
    <name evidence="13" type="ORF">FOZ61_010658</name>
</gene>
<dbReference type="InterPro" id="IPR033310">
    <property type="entry name" value="Mms4/EME1/EME2"/>
</dbReference>
<dbReference type="Gene3D" id="1.10.150.670">
    <property type="entry name" value="Crossover junction endonuclease EME1, DNA-binding domain"/>
    <property type="match status" value="1"/>
</dbReference>
<dbReference type="GO" id="GO:0048476">
    <property type="term" value="C:Holliday junction resolvase complex"/>
    <property type="evidence" value="ECO:0007669"/>
    <property type="project" value="InterPro"/>
</dbReference>
<reference evidence="15 16" key="1">
    <citation type="submission" date="2020-04" db="EMBL/GenBank/DDBJ databases">
        <title>Perkinsus olseni comparative genomics.</title>
        <authorList>
            <person name="Bogema D.R."/>
        </authorList>
    </citation>
    <scope>NUCLEOTIDE SEQUENCE [LARGE SCALE GENOMIC DNA]</scope>
    <source>
        <strain evidence="13">ATCC PRA-179</strain>
        <strain evidence="14">ATCC PRA-31</strain>
    </source>
</reference>
<evidence type="ECO:0000256" key="6">
    <source>
        <dbReference type="ARBA" id="ARBA00022763"/>
    </source>
</evidence>
<comment type="cofactor">
    <cofactor evidence="1">
        <name>Mg(2+)</name>
        <dbReference type="ChEBI" id="CHEBI:18420"/>
    </cofactor>
</comment>
<comment type="subcellular location">
    <subcellularLocation>
        <location evidence="2">Nucleus</location>
    </subcellularLocation>
</comment>
<dbReference type="GO" id="GO:0006302">
    <property type="term" value="P:double-strand break repair"/>
    <property type="evidence" value="ECO:0007669"/>
    <property type="project" value="TreeGrafter"/>
</dbReference>
<protein>
    <submittedName>
        <fullName evidence="14">Serine hydroxymethyltransferase, cytosolic</fullName>
    </submittedName>
</protein>
<organism evidence="14 16">
    <name type="scientific">Perkinsus olseni</name>
    <name type="common">Perkinsus atlanticus</name>
    <dbReference type="NCBI Taxonomy" id="32597"/>
    <lineage>
        <taxon>Eukaryota</taxon>
        <taxon>Sar</taxon>
        <taxon>Alveolata</taxon>
        <taxon>Perkinsozoa</taxon>
        <taxon>Perkinsea</taxon>
        <taxon>Perkinsida</taxon>
        <taxon>Perkinsidae</taxon>
        <taxon>Perkinsus</taxon>
    </lineage>
</organism>
<comment type="caution">
    <text evidence="14">The sequence shown here is derived from an EMBL/GenBank/DDBJ whole genome shotgun (WGS) entry which is preliminary data.</text>
</comment>